<evidence type="ECO:0000256" key="2">
    <source>
        <dbReference type="ARBA" id="ARBA00008860"/>
    </source>
</evidence>
<dbReference type="InterPro" id="IPR018305">
    <property type="entry name" value="Ribosomal_m50"/>
</dbReference>
<name>A0A1B0DDT5_PHLPP</name>
<dbReference type="VEuPathDB" id="VectorBase:PPAI006058"/>
<dbReference type="PANTHER" id="PTHR31542">
    <property type="entry name" value="39A RIBOSOMAL PROTEIN L50, MITOCHONDRIAL"/>
    <property type="match status" value="1"/>
</dbReference>
<comment type="subcellular location">
    <subcellularLocation>
        <location evidence="1">Mitochondrion</location>
    </subcellularLocation>
</comment>
<keyword evidence="4" id="KW-0496">Mitochondrion</keyword>
<protein>
    <recommendedName>
        <fullName evidence="6">Large ribosomal subunit protein mL50</fullName>
    </recommendedName>
    <alternativeName>
        <fullName evidence="7">39S ribosomal protein L50, mitochondrial</fullName>
    </alternativeName>
</protein>
<dbReference type="EMBL" id="AJVK01014619">
    <property type="status" value="NOT_ANNOTATED_CDS"/>
    <property type="molecule type" value="Genomic_DNA"/>
</dbReference>
<evidence type="ECO:0000256" key="5">
    <source>
        <dbReference type="ARBA" id="ARBA00023274"/>
    </source>
</evidence>
<evidence type="ECO:0000256" key="4">
    <source>
        <dbReference type="ARBA" id="ARBA00023128"/>
    </source>
</evidence>
<organism evidence="8 9">
    <name type="scientific">Phlebotomus papatasi</name>
    <name type="common">Sandfly</name>
    <dbReference type="NCBI Taxonomy" id="29031"/>
    <lineage>
        <taxon>Eukaryota</taxon>
        <taxon>Metazoa</taxon>
        <taxon>Ecdysozoa</taxon>
        <taxon>Arthropoda</taxon>
        <taxon>Hexapoda</taxon>
        <taxon>Insecta</taxon>
        <taxon>Pterygota</taxon>
        <taxon>Neoptera</taxon>
        <taxon>Endopterygota</taxon>
        <taxon>Diptera</taxon>
        <taxon>Nematocera</taxon>
        <taxon>Psychodoidea</taxon>
        <taxon>Psychodidae</taxon>
        <taxon>Phlebotomus</taxon>
        <taxon>Phlebotomus</taxon>
    </lineage>
</organism>
<dbReference type="GO" id="GO:0005762">
    <property type="term" value="C:mitochondrial large ribosomal subunit"/>
    <property type="evidence" value="ECO:0007669"/>
    <property type="project" value="TreeGrafter"/>
</dbReference>
<proteinExistence type="inferred from homology"/>
<dbReference type="VEuPathDB" id="VectorBase:PPAPM1_003845"/>
<evidence type="ECO:0000256" key="1">
    <source>
        <dbReference type="ARBA" id="ARBA00004173"/>
    </source>
</evidence>
<dbReference type="Proteomes" id="UP000092462">
    <property type="component" value="Unassembled WGS sequence"/>
</dbReference>
<sequence length="205" mass="22982">MAAIARHFALWKTGQHFYNTSIARGFGVSAVTYSKKKKKSTTKTGGQQQLQSVAQSLASRGFLRSNQPYTPPPNVASQIQEMSSEAGYGSPSAIFPTLNDKFSFLEECRKKFNYSVPNSLLHELSTVQDVIEFYESPVNTTLPMDTIKTEDLPENLHIQSEYVRFHPEEDTMFGGVSAFPKSSTLVTGVKYRKKYRGHIAKTSWP</sequence>
<dbReference type="PANTHER" id="PTHR31542:SF1">
    <property type="entry name" value="LARGE RIBOSOMAL SUBUNIT PROTEIN ML50"/>
    <property type="match status" value="1"/>
</dbReference>
<evidence type="ECO:0000256" key="7">
    <source>
        <dbReference type="ARBA" id="ARBA00035398"/>
    </source>
</evidence>
<evidence type="ECO:0000313" key="8">
    <source>
        <dbReference type="EnsemblMetazoa" id="PPAI006058-PA"/>
    </source>
</evidence>
<reference evidence="8" key="1">
    <citation type="submission" date="2022-08" db="UniProtKB">
        <authorList>
            <consortium name="EnsemblMetazoa"/>
        </authorList>
    </citation>
    <scope>IDENTIFICATION</scope>
    <source>
        <strain evidence="8">Israel</strain>
    </source>
</reference>
<keyword evidence="5" id="KW-0687">Ribonucleoprotein</keyword>
<evidence type="ECO:0000313" key="9">
    <source>
        <dbReference type="Proteomes" id="UP000092462"/>
    </source>
</evidence>
<comment type="similarity">
    <text evidence="2">Belongs to the mitochondrion-specific ribosomal protein mL50 family.</text>
</comment>
<dbReference type="AlphaFoldDB" id="A0A1B0DDT5"/>
<evidence type="ECO:0000256" key="6">
    <source>
        <dbReference type="ARBA" id="ARBA00035183"/>
    </source>
</evidence>
<keyword evidence="3" id="KW-0689">Ribosomal protein</keyword>
<keyword evidence="9" id="KW-1185">Reference proteome</keyword>
<accession>A0A1B0DDT5</accession>
<dbReference type="EnsemblMetazoa" id="PPAI006058-RA">
    <property type="protein sequence ID" value="PPAI006058-PA"/>
    <property type="gene ID" value="PPAI006058"/>
</dbReference>
<evidence type="ECO:0000256" key="3">
    <source>
        <dbReference type="ARBA" id="ARBA00022980"/>
    </source>
</evidence>